<keyword evidence="12 13" id="KW-0046">Antibiotic resistance</keyword>
<keyword evidence="8 14" id="KW-0732">Signal</keyword>
<name>A0ABV6BG48_9GAMM</name>
<evidence type="ECO:0000256" key="12">
    <source>
        <dbReference type="ARBA" id="ARBA00023251"/>
    </source>
</evidence>
<evidence type="ECO:0000313" key="17">
    <source>
        <dbReference type="Proteomes" id="UP001589813"/>
    </source>
</evidence>
<evidence type="ECO:0000256" key="6">
    <source>
        <dbReference type="ARBA" id="ARBA00012865"/>
    </source>
</evidence>
<comment type="catalytic activity">
    <reaction evidence="1 13">
        <text>a beta-lactam + H2O = a substituted beta-amino acid</text>
        <dbReference type="Rhea" id="RHEA:20401"/>
        <dbReference type="ChEBI" id="CHEBI:15377"/>
        <dbReference type="ChEBI" id="CHEBI:35627"/>
        <dbReference type="ChEBI" id="CHEBI:140347"/>
        <dbReference type="EC" id="3.5.2.6"/>
    </reaction>
</comment>
<dbReference type="NCBIfam" id="NF033088">
    <property type="entry name" value="bla_subclass_B1"/>
    <property type="match status" value="1"/>
</dbReference>
<keyword evidence="7 13" id="KW-0479">Metal-binding</keyword>
<evidence type="ECO:0000256" key="4">
    <source>
        <dbReference type="ARBA" id="ARBA00005250"/>
    </source>
</evidence>
<dbReference type="InterPro" id="IPR050855">
    <property type="entry name" value="NDM-1-like"/>
</dbReference>
<evidence type="ECO:0000256" key="1">
    <source>
        <dbReference type="ARBA" id="ARBA00001526"/>
    </source>
</evidence>
<dbReference type="InterPro" id="IPR036866">
    <property type="entry name" value="RibonucZ/Hydroxyglut_hydro"/>
</dbReference>
<dbReference type="PROSITE" id="PS00744">
    <property type="entry name" value="BETA_LACTAMASE_B_2"/>
    <property type="match status" value="1"/>
</dbReference>
<evidence type="ECO:0000256" key="10">
    <source>
        <dbReference type="ARBA" id="ARBA00022801"/>
    </source>
</evidence>
<gene>
    <name evidence="16" type="primary">bla</name>
    <name evidence="16" type="ORF">ACFFJP_16230</name>
</gene>
<reference evidence="16 17" key="1">
    <citation type="submission" date="2024-09" db="EMBL/GenBank/DDBJ databases">
        <authorList>
            <person name="Sun Q."/>
            <person name="Mori K."/>
        </authorList>
    </citation>
    <scope>NUCLEOTIDE SEQUENCE [LARGE SCALE GENOMIC DNA]</scope>
    <source>
        <strain evidence="16 17">KCTC 23315</strain>
    </source>
</reference>
<dbReference type="Proteomes" id="UP001589813">
    <property type="component" value="Unassembled WGS sequence"/>
</dbReference>
<evidence type="ECO:0000256" key="13">
    <source>
        <dbReference type="RuleBase" id="RU361140"/>
    </source>
</evidence>
<comment type="subunit">
    <text evidence="5">Monomer.</text>
</comment>
<feature type="signal peptide" evidence="14">
    <location>
        <begin position="1"/>
        <end position="21"/>
    </location>
</feature>
<comment type="cofactor">
    <cofactor evidence="2 13">
        <name>Zn(2+)</name>
        <dbReference type="ChEBI" id="CHEBI:29105"/>
    </cofactor>
</comment>
<dbReference type="PROSITE" id="PS00743">
    <property type="entry name" value="BETA_LACTAMASE_B_1"/>
    <property type="match status" value="1"/>
</dbReference>
<keyword evidence="17" id="KW-1185">Reference proteome</keyword>
<dbReference type="SMART" id="SM00849">
    <property type="entry name" value="Lactamase_B"/>
    <property type="match status" value="1"/>
</dbReference>
<evidence type="ECO:0000256" key="14">
    <source>
        <dbReference type="SAM" id="SignalP"/>
    </source>
</evidence>
<sequence>MKTRALLLVTLMLMSTNLAHAAPTLKLPSPYPVRQLSPQLQVQQLAAGLWLHRTEQKLSNGAVFTANGLILETPDGVWLLDTAWGFYPTRDLLHWIDVVLKKPVRKAIATHAHDDRTGGVVALTERGIPLQVTTQTGAIGAEEQIAPLQVVTDLAPGEVYQDGPVQWFYPGPGHTADNIVLWLPQYQLLHGGCFVKAPRYPGLGNIADADVAAWPASLQRLKAQYPQALVVVPGHGEVGDLQLLDYSLALFSKR</sequence>
<evidence type="ECO:0000256" key="3">
    <source>
        <dbReference type="ARBA" id="ARBA00004418"/>
    </source>
</evidence>
<dbReference type="EC" id="3.5.2.6" evidence="6 13"/>
<evidence type="ECO:0000256" key="11">
    <source>
        <dbReference type="ARBA" id="ARBA00022833"/>
    </source>
</evidence>
<dbReference type="SUPFAM" id="SSF56281">
    <property type="entry name" value="Metallo-hydrolase/oxidoreductase"/>
    <property type="match status" value="1"/>
</dbReference>
<protein>
    <recommendedName>
        <fullName evidence="6 13">Beta-lactamase</fullName>
        <ecNumber evidence="6 13">3.5.2.6</ecNumber>
    </recommendedName>
</protein>
<keyword evidence="9" id="KW-0574">Periplasm</keyword>
<accession>A0ABV6BG48</accession>
<dbReference type="PANTHER" id="PTHR42951">
    <property type="entry name" value="METALLO-BETA-LACTAMASE DOMAIN-CONTAINING"/>
    <property type="match status" value="1"/>
</dbReference>
<comment type="subcellular location">
    <subcellularLocation>
        <location evidence="3">Periplasm</location>
    </subcellularLocation>
</comment>
<dbReference type="EMBL" id="JBHLXP010000004">
    <property type="protein sequence ID" value="MFC0049849.1"/>
    <property type="molecule type" value="Genomic_DNA"/>
</dbReference>
<dbReference type="PANTHER" id="PTHR42951:SF4">
    <property type="entry name" value="ACYL-COENZYME A THIOESTERASE MBLAC2"/>
    <property type="match status" value="1"/>
</dbReference>
<evidence type="ECO:0000256" key="8">
    <source>
        <dbReference type="ARBA" id="ARBA00022729"/>
    </source>
</evidence>
<dbReference type="InterPro" id="IPR058199">
    <property type="entry name" value="BlaB//VIM/IMP-1"/>
</dbReference>
<keyword evidence="11 13" id="KW-0862">Zinc</keyword>
<dbReference type="Pfam" id="PF00753">
    <property type="entry name" value="Lactamase_B"/>
    <property type="match status" value="1"/>
</dbReference>
<feature type="domain" description="Metallo-beta-lactamase" evidence="15">
    <location>
        <begin position="65"/>
        <end position="235"/>
    </location>
</feature>
<keyword evidence="10 13" id="KW-0378">Hydrolase</keyword>
<dbReference type="GO" id="GO:0008800">
    <property type="term" value="F:beta-lactamase activity"/>
    <property type="evidence" value="ECO:0007669"/>
    <property type="project" value="UniProtKB-EC"/>
</dbReference>
<comment type="similarity">
    <text evidence="4 13">Belongs to the metallo-beta-lactamase superfamily. Class-B beta-lactamase family.</text>
</comment>
<evidence type="ECO:0000256" key="7">
    <source>
        <dbReference type="ARBA" id="ARBA00022723"/>
    </source>
</evidence>
<feature type="chain" id="PRO_5046830294" description="Beta-lactamase" evidence="14">
    <location>
        <begin position="22"/>
        <end position="254"/>
    </location>
</feature>
<evidence type="ECO:0000313" key="16">
    <source>
        <dbReference type="EMBL" id="MFC0049849.1"/>
    </source>
</evidence>
<proteinExistence type="inferred from homology"/>
<evidence type="ECO:0000259" key="15">
    <source>
        <dbReference type="SMART" id="SM00849"/>
    </source>
</evidence>
<dbReference type="InterPro" id="IPR001018">
    <property type="entry name" value="Beta-lactamase_class-B_CS"/>
</dbReference>
<evidence type="ECO:0000256" key="5">
    <source>
        <dbReference type="ARBA" id="ARBA00011245"/>
    </source>
</evidence>
<dbReference type="RefSeq" id="WP_377246486.1">
    <property type="nucleotide sequence ID" value="NZ_JBHLXP010000004.1"/>
</dbReference>
<dbReference type="InterPro" id="IPR001279">
    <property type="entry name" value="Metallo-B-lactamas"/>
</dbReference>
<comment type="caution">
    <text evidence="16">The sequence shown here is derived from an EMBL/GenBank/DDBJ whole genome shotgun (WGS) entry which is preliminary data.</text>
</comment>
<dbReference type="Gene3D" id="3.60.15.10">
    <property type="entry name" value="Ribonuclease Z/Hydroxyacylglutathione hydrolase-like"/>
    <property type="match status" value="1"/>
</dbReference>
<evidence type="ECO:0000256" key="9">
    <source>
        <dbReference type="ARBA" id="ARBA00022764"/>
    </source>
</evidence>
<organism evidence="16 17">
    <name type="scientific">Rheinheimera tilapiae</name>
    <dbReference type="NCBI Taxonomy" id="875043"/>
    <lineage>
        <taxon>Bacteria</taxon>
        <taxon>Pseudomonadati</taxon>
        <taxon>Pseudomonadota</taxon>
        <taxon>Gammaproteobacteria</taxon>
        <taxon>Chromatiales</taxon>
        <taxon>Chromatiaceae</taxon>
        <taxon>Rheinheimera</taxon>
    </lineage>
</organism>
<evidence type="ECO:0000256" key="2">
    <source>
        <dbReference type="ARBA" id="ARBA00001947"/>
    </source>
</evidence>